<reference evidence="10 11" key="1">
    <citation type="submission" date="2019-01" db="EMBL/GenBank/DDBJ databases">
        <title>Sequencing of cultivated peanut Arachis hypogaea provides insights into genome evolution and oil improvement.</title>
        <authorList>
            <person name="Chen X."/>
        </authorList>
    </citation>
    <scope>NUCLEOTIDE SEQUENCE [LARGE SCALE GENOMIC DNA]</scope>
    <source>
        <strain evidence="11">cv. Fuhuasheng</strain>
        <tissue evidence="10">Leaves</tissue>
    </source>
</reference>
<dbReference type="GO" id="GO:0005634">
    <property type="term" value="C:nucleus"/>
    <property type="evidence" value="ECO:0007669"/>
    <property type="project" value="UniProtKB-SubCell"/>
</dbReference>
<evidence type="ECO:0000256" key="4">
    <source>
        <dbReference type="ARBA" id="ARBA00023125"/>
    </source>
</evidence>
<evidence type="ECO:0000256" key="3">
    <source>
        <dbReference type="ARBA" id="ARBA00023015"/>
    </source>
</evidence>
<evidence type="ECO:0000256" key="1">
    <source>
        <dbReference type="ARBA" id="ARBA00004123"/>
    </source>
</evidence>
<feature type="region of interest" description="Disordered" evidence="7">
    <location>
        <begin position="96"/>
        <end position="146"/>
    </location>
</feature>
<keyword evidence="5" id="KW-0804">Transcription</keyword>
<dbReference type="AlphaFoldDB" id="A0A445CDZ8"/>
<evidence type="ECO:0000259" key="9">
    <source>
        <dbReference type="PROSITE" id="PS51294"/>
    </source>
</evidence>
<name>A0A445CDZ8_ARAHY</name>
<dbReference type="STRING" id="3818.A0A445CDZ8"/>
<dbReference type="SUPFAM" id="SSF46689">
    <property type="entry name" value="Homeodomain-like"/>
    <property type="match status" value="1"/>
</dbReference>
<comment type="caution">
    <text evidence="10">The sequence shown here is derived from an EMBL/GenBank/DDBJ whole genome shotgun (WGS) entry which is preliminary data.</text>
</comment>
<accession>A0A445CDZ8</accession>
<dbReference type="PANTHER" id="PTHR47997:SF71">
    <property type="entry name" value="TRANSCRIPTION REPRESSOR MYB6-LIKE"/>
    <property type="match status" value="1"/>
</dbReference>
<dbReference type="EMBL" id="SDMP01000007">
    <property type="protein sequence ID" value="RYR49145.1"/>
    <property type="molecule type" value="Genomic_DNA"/>
</dbReference>
<dbReference type="CDD" id="cd00167">
    <property type="entry name" value="SANT"/>
    <property type="match status" value="1"/>
</dbReference>
<dbReference type="GO" id="GO:0003677">
    <property type="term" value="F:DNA binding"/>
    <property type="evidence" value="ECO:0007669"/>
    <property type="project" value="UniProtKB-KW"/>
</dbReference>
<dbReference type="InterPro" id="IPR009057">
    <property type="entry name" value="Homeodomain-like_sf"/>
</dbReference>
<sequence length="283" mass="31442">MKTNLWEEVEKQEQKVHVSNEIAMKDEVVEVYEPMIPYSQRLIEVTMEHEYSLPKDLMENHEEEMEEDTQGDSHSIEAEKCIEEGLIEPPIQKALHGENTPTITQPPSIDIQESPNSNINHIPPYHPPHHCSPPSPPATYRPTSSPGAPRQLLLATITIGLEPEPTVHEPTHFLQAPMVQPALPVGGAPGLHPQEDDTIIRAHARFGNKWATIARLLSGKTDKAIKNHWNSTLKCKCTSMGSIDDPHLAQPLKCSVSVCATVPVSLRSMAVLEKAWRISGLES</sequence>
<evidence type="ECO:0000256" key="5">
    <source>
        <dbReference type="ARBA" id="ARBA00023163"/>
    </source>
</evidence>
<protein>
    <submittedName>
        <fullName evidence="10">Uncharacterized protein</fullName>
    </submittedName>
</protein>
<dbReference type="Gene3D" id="1.10.10.60">
    <property type="entry name" value="Homeodomain-like"/>
    <property type="match status" value="1"/>
</dbReference>
<dbReference type="PROSITE" id="PS50090">
    <property type="entry name" value="MYB_LIKE"/>
    <property type="match status" value="1"/>
</dbReference>
<feature type="domain" description="Myb-like" evidence="8">
    <location>
        <begin position="194"/>
        <end position="233"/>
    </location>
</feature>
<comment type="subcellular location">
    <subcellularLocation>
        <location evidence="1">Nucleus</location>
    </subcellularLocation>
</comment>
<dbReference type="PANTHER" id="PTHR47997">
    <property type="entry name" value="MYB DOMAIN PROTEIN 55"/>
    <property type="match status" value="1"/>
</dbReference>
<evidence type="ECO:0000256" key="2">
    <source>
        <dbReference type="ARBA" id="ARBA00022737"/>
    </source>
</evidence>
<feature type="compositionally biased region" description="Pro residues" evidence="7">
    <location>
        <begin position="124"/>
        <end position="139"/>
    </location>
</feature>
<keyword evidence="3" id="KW-0805">Transcription regulation</keyword>
<evidence type="ECO:0000313" key="11">
    <source>
        <dbReference type="Proteomes" id="UP000289738"/>
    </source>
</evidence>
<keyword evidence="2" id="KW-0677">Repeat</keyword>
<organism evidence="10 11">
    <name type="scientific">Arachis hypogaea</name>
    <name type="common">Peanut</name>
    <dbReference type="NCBI Taxonomy" id="3818"/>
    <lineage>
        <taxon>Eukaryota</taxon>
        <taxon>Viridiplantae</taxon>
        <taxon>Streptophyta</taxon>
        <taxon>Embryophyta</taxon>
        <taxon>Tracheophyta</taxon>
        <taxon>Spermatophyta</taxon>
        <taxon>Magnoliopsida</taxon>
        <taxon>eudicotyledons</taxon>
        <taxon>Gunneridae</taxon>
        <taxon>Pentapetalae</taxon>
        <taxon>rosids</taxon>
        <taxon>fabids</taxon>
        <taxon>Fabales</taxon>
        <taxon>Fabaceae</taxon>
        <taxon>Papilionoideae</taxon>
        <taxon>50 kb inversion clade</taxon>
        <taxon>dalbergioids sensu lato</taxon>
        <taxon>Dalbergieae</taxon>
        <taxon>Pterocarpus clade</taxon>
        <taxon>Arachis</taxon>
    </lineage>
</organism>
<gene>
    <name evidence="10" type="ORF">Ahy_A07g035461</name>
</gene>
<feature type="compositionally biased region" description="Low complexity" evidence="7">
    <location>
        <begin position="114"/>
        <end position="123"/>
    </location>
</feature>
<keyword evidence="6" id="KW-0539">Nucleus</keyword>
<evidence type="ECO:0000256" key="7">
    <source>
        <dbReference type="SAM" id="MobiDB-lite"/>
    </source>
</evidence>
<feature type="compositionally biased region" description="Polar residues" evidence="7">
    <location>
        <begin position="99"/>
        <end position="113"/>
    </location>
</feature>
<proteinExistence type="predicted"/>
<keyword evidence="4" id="KW-0238">DNA-binding</keyword>
<dbReference type="Pfam" id="PF00249">
    <property type="entry name" value="Myb_DNA-binding"/>
    <property type="match status" value="1"/>
</dbReference>
<dbReference type="InterPro" id="IPR001005">
    <property type="entry name" value="SANT/Myb"/>
</dbReference>
<evidence type="ECO:0000313" key="10">
    <source>
        <dbReference type="EMBL" id="RYR49145.1"/>
    </source>
</evidence>
<keyword evidence="11" id="KW-1185">Reference proteome</keyword>
<dbReference type="InterPro" id="IPR051953">
    <property type="entry name" value="Plant_SW-associated_TFs"/>
</dbReference>
<dbReference type="Proteomes" id="UP000289738">
    <property type="component" value="Chromosome A07"/>
</dbReference>
<feature type="domain" description="HTH myb-type" evidence="9">
    <location>
        <begin position="193"/>
        <end position="237"/>
    </location>
</feature>
<dbReference type="SMART" id="SM00717">
    <property type="entry name" value="SANT"/>
    <property type="match status" value="1"/>
</dbReference>
<evidence type="ECO:0000256" key="6">
    <source>
        <dbReference type="ARBA" id="ARBA00023242"/>
    </source>
</evidence>
<dbReference type="InterPro" id="IPR017930">
    <property type="entry name" value="Myb_dom"/>
</dbReference>
<dbReference type="PROSITE" id="PS51294">
    <property type="entry name" value="HTH_MYB"/>
    <property type="match status" value="1"/>
</dbReference>
<evidence type="ECO:0000259" key="8">
    <source>
        <dbReference type="PROSITE" id="PS50090"/>
    </source>
</evidence>